<feature type="region of interest" description="Disordered" evidence="1">
    <location>
        <begin position="1"/>
        <end position="80"/>
    </location>
</feature>
<evidence type="ECO:0000313" key="3">
    <source>
        <dbReference type="Proteomes" id="UP000602510"/>
    </source>
</evidence>
<organism evidence="2 3">
    <name type="scientific">Phytophthora infestans</name>
    <name type="common">Potato late blight agent</name>
    <name type="synonym">Botrytis infestans</name>
    <dbReference type="NCBI Taxonomy" id="4787"/>
    <lineage>
        <taxon>Eukaryota</taxon>
        <taxon>Sar</taxon>
        <taxon>Stramenopiles</taxon>
        <taxon>Oomycota</taxon>
        <taxon>Peronosporomycetes</taxon>
        <taxon>Peronosporales</taxon>
        <taxon>Peronosporaceae</taxon>
        <taxon>Phytophthora</taxon>
    </lineage>
</organism>
<dbReference type="EMBL" id="WSZM01000184">
    <property type="protein sequence ID" value="KAF4038892.1"/>
    <property type="molecule type" value="Genomic_DNA"/>
</dbReference>
<keyword evidence="3" id="KW-1185">Reference proteome</keyword>
<reference evidence="2" key="1">
    <citation type="submission" date="2020-04" db="EMBL/GenBank/DDBJ databases">
        <title>Hybrid Assembly of Korean Phytophthora infestans isolates.</title>
        <authorList>
            <person name="Prokchorchik M."/>
            <person name="Lee Y."/>
            <person name="Seo J."/>
            <person name="Cho J.-H."/>
            <person name="Park Y.-E."/>
            <person name="Jang D.-C."/>
            <person name="Im J.-S."/>
            <person name="Choi J.-G."/>
            <person name="Park H.-J."/>
            <person name="Lee G.-B."/>
            <person name="Lee Y.-G."/>
            <person name="Hong S.-Y."/>
            <person name="Cho K."/>
            <person name="Sohn K.H."/>
        </authorList>
    </citation>
    <scope>NUCLEOTIDE SEQUENCE</scope>
    <source>
        <strain evidence="2">KR_1_A1</strain>
    </source>
</reference>
<evidence type="ECO:0000313" key="2">
    <source>
        <dbReference type="EMBL" id="KAF4038892.1"/>
    </source>
</evidence>
<name>A0A833S2L5_PHYIN</name>
<feature type="compositionally biased region" description="Low complexity" evidence="1">
    <location>
        <begin position="9"/>
        <end position="26"/>
    </location>
</feature>
<gene>
    <name evidence="2" type="ORF">GN244_ATG08873</name>
</gene>
<dbReference type="AlphaFoldDB" id="A0A833S2L5"/>
<comment type="caution">
    <text evidence="2">The sequence shown here is derived from an EMBL/GenBank/DDBJ whole genome shotgun (WGS) entry which is preliminary data.</text>
</comment>
<sequence>MDADFGPNAPTDEATPAPEPATATPAPELPRTHTPVLKFAPAMDLGSDIASDSEDGAVSTRDIEYEATSPSLSEGEEGGWNLDSDQEVWFGLAVDSRAQALIQAGSCRHKCLEGKEDKIERFITSAEL</sequence>
<evidence type="ECO:0000256" key="1">
    <source>
        <dbReference type="SAM" id="MobiDB-lite"/>
    </source>
</evidence>
<accession>A0A833S2L5</accession>
<proteinExistence type="predicted"/>
<dbReference type="Proteomes" id="UP000602510">
    <property type="component" value="Unassembled WGS sequence"/>
</dbReference>
<protein>
    <submittedName>
        <fullName evidence="2">Uncharacterized protein</fullName>
    </submittedName>
</protein>